<reference evidence="3" key="1">
    <citation type="journal article" date="2016" name="G3 (Bethesda)">
        <title>First Draft Assembly and Annotation of the Genome of a California Endemic Oak Quercus lobata Nee (Fagaceae).</title>
        <authorList>
            <person name="Sork V.L."/>
            <person name="Fitz-Gibbon S.T."/>
            <person name="Puiu D."/>
            <person name="Crepeau M."/>
            <person name="Gugger P.F."/>
            <person name="Sherman R."/>
            <person name="Stevens K."/>
            <person name="Langley C.H."/>
            <person name="Pellegrini M."/>
            <person name="Salzberg S.L."/>
        </authorList>
    </citation>
    <scope>NUCLEOTIDE SEQUENCE [LARGE SCALE GENOMIC DNA]</scope>
    <source>
        <strain evidence="3">cv. SW786</strain>
    </source>
</reference>
<dbReference type="EnsemblPlants" id="QL02p080068:mrna">
    <property type="protein sequence ID" value="QL02p080068:mrna"/>
    <property type="gene ID" value="QL02p080068"/>
</dbReference>
<organism evidence="2 3">
    <name type="scientific">Quercus lobata</name>
    <name type="common">Valley oak</name>
    <dbReference type="NCBI Taxonomy" id="97700"/>
    <lineage>
        <taxon>Eukaryota</taxon>
        <taxon>Viridiplantae</taxon>
        <taxon>Streptophyta</taxon>
        <taxon>Embryophyta</taxon>
        <taxon>Tracheophyta</taxon>
        <taxon>Spermatophyta</taxon>
        <taxon>Magnoliopsida</taxon>
        <taxon>eudicotyledons</taxon>
        <taxon>Gunneridae</taxon>
        <taxon>Pentapetalae</taxon>
        <taxon>rosids</taxon>
        <taxon>fabids</taxon>
        <taxon>Fagales</taxon>
        <taxon>Fagaceae</taxon>
        <taxon>Quercus</taxon>
    </lineage>
</organism>
<dbReference type="Gramene" id="QL02p080068:mrna">
    <property type="protein sequence ID" value="QL02p080068:mrna"/>
    <property type="gene ID" value="QL02p080068"/>
</dbReference>
<evidence type="ECO:0008006" key="4">
    <source>
        <dbReference type="Google" id="ProtNLM"/>
    </source>
</evidence>
<protein>
    <recommendedName>
        <fullName evidence="4">Secreted protein</fullName>
    </recommendedName>
</protein>
<evidence type="ECO:0000313" key="3">
    <source>
        <dbReference type="Proteomes" id="UP000594261"/>
    </source>
</evidence>
<evidence type="ECO:0000313" key="2">
    <source>
        <dbReference type="EnsemblPlants" id="QL02p080068:mrna"/>
    </source>
</evidence>
<reference evidence="2" key="2">
    <citation type="submission" date="2021-01" db="UniProtKB">
        <authorList>
            <consortium name="EnsemblPlants"/>
        </authorList>
    </citation>
    <scope>IDENTIFICATION</scope>
</reference>
<proteinExistence type="predicted"/>
<keyword evidence="1" id="KW-0732">Signal</keyword>
<dbReference type="AlphaFoldDB" id="A0A7N2KZA6"/>
<feature type="chain" id="PRO_5029694478" description="Secreted protein" evidence="1">
    <location>
        <begin position="24"/>
        <end position="96"/>
    </location>
</feature>
<dbReference type="Proteomes" id="UP000594261">
    <property type="component" value="Chromosome 2"/>
</dbReference>
<feature type="signal peptide" evidence="1">
    <location>
        <begin position="1"/>
        <end position="23"/>
    </location>
</feature>
<evidence type="ECO:0000256" key="1">
    <source>
        <dbReference type="SAM" id="SignalP"/>
    </source>
</evidence>
<sequence length="96" mass="10744">MRSVVTVTFLFSHLLLLTDYCFSLPLCTNMSCTDTPFLASCRCRTCVGHRNGDDSPDSSVRRVSSFFFCSPTRADAAQTRLRRGANSALTRLTRQQ</sequence>
<accession>A0A7N2KZA6</accession>
<keyword evidence="3" id="KW-1185">Reference proteome</keyword>
<dbReference type="InParanoid" id="A0A7N2KZA6"/>
<name>A0A7N2KZA6_QUELO</name>